<sequence length="782" mass="85466">MASSTVTLAQLRALLAFFNEESIARITLPTSNCTTTAAHPSEFCPGPTIREQTHRWSASGMPKLYAKSHGAAQGARRQQHSPDNLTNPKNWSVKYKYLLSRLCCLYTLNVGFGSSAPTSAIGFIAKDFGVAPEISDLITSLFLVGFIAGPTVWGPGSELVGRQIIYRVSMVCYTLVILGQALAPNVEVMFVTRFFAGFFASAPLTSSGGALVDIWDPATRGHAVAIFAACVAPGPVCGPFAGGFVTTSRLGWRWVFRVVMIVSWVVTVAVGCIMPETFVPVLLEQKAVEMRAEKPAENAEVYTEHEKHDWSFKGIVNCTFLRPLIMLYKEPILVLTTLYLSFVYGLLYAMFDAVPIVFYELRGFSLGKPGLVVISFGLGAIDGSAINFYYSLQNQLSLARTRAHFDRFGRELDIRVAARVPRGLLPYVQCFRTRSERHAPLRHRCRLPALNWANTVAGCITAVPTPVPFLFCKYRAHIRAGCTFSPCIDLWITKKLEIEDREAEEMANGKASEAEPSRGGYQRSLRQRRTRHAGWPPVPLQGHSPHPLTGLFVKLALVEDKYGRQTPKSFSSYALLHLGGSLGAGIARKPRRARAAPQHAARGARTRGRRTLSRAVRAARRAVDEPRRVLQGHGDLSTLVRVSDLRSRDLIADALSAFFKDARKTGRGLQRLSARVGGAVDGTLAVNNYALHTVKGAAARPRSPSEAMDHLSASLQARRTTAQTTISALETKFNALEGLAQTTQQAPPVVEAPTAATQFLASRAGKGRGFAEIAGRRLEGIF</sequence>
<evidence type="ECO:0000259" key="7">
    <source>
        <dbReference type="PROSITE" id="PS50850"/>
    </source>
</evidence>
<feature type="transmembrane region" description="Helical" evidence="6">
    <location>
        <begin position="103"/>
        <end position="125"/>
    </location>
</feature>
<keyword evidence="2 6" id="KW-0812">Transmembrane</keyword>
<reference evidence="8 9" key="1">
    <citation type="journal article" date="2016" name="Mol. Biol. Evol.">
        <title>Comparative Genomics of Early-Diverging Mushroom-Forming Fungi Provides Insights into the Origins of Lignocellulose Decay Capabilities.</title>
        <authorList>
            <person name="Nagy L.G."/>
            <person name="Riley R."/>
            <person name="Tritt A."/>
            <person name="Adam C."/>
            <person name="Daum C."/>
            <person name="Floudas D."/>
            <person name="Sun H."/>
            <person name="Yadav J.S."/>
            <person name="Pangilinan J."/>
            <person name="Larsson K.H."/>
            <person name="Matsuura K."/>
            <person name="Barry K."/>
            <person name="Labutti K."/>
            <person name="Kuo R."/>
            <person name="Ohm R.A."/>
            <person name="Bhattacharya S.S."/>
            <person name="Shirouzu T."/>
            <person name="Yoshinaga Y."/>
            <person name="Martin F.M."/>
            <person name="Grigoriev I.V."/>
            <person name="Hibbett D.S."/>
        </authorList>
    </citation>
    <scope>NUCLEOTIDE SEQUENCE [LARGE SCALE GENOMIC DNA]</scope>
    <source>
        <strain evidence="8 9">CBS 109695</strain>
    </source>
</reference>
<keyword evidence="3 6" id="KW-1133">Transmembrane helix</keyword>
<dbReference type="GO" id="GO:0005886">
    <property type="term" value="C:plasma membrane"/>
    <property type="evidence" value="ECO:0007669"/>
    <property type="project" value="TreeGrafter"/>
</dbReference>
<feature type="transmembrane region" description="Helical" evidence="6">
    <location>
        <begin position="332"/>
        <end position="351"/>
    </location>
</feature>
<feature type="transmembrane region" description="Helical" evidence="6">
    <location>
        <begin position="165"/>
        <end position="182"/>
    </location>
</feature>
<dbReference type="InterPro" id="IPR011701">
    <property type="entry name" value="MFS"/>
</dbReference>
<dbReference type="PANTHER" id="PTHR23502">
    <property type="entry name" value="MAJOR FACILITATOR SUPERFAMILY"/>
    <property type="match status" value="1"/>
</dbReference>
<dbReference type="InterPro" id="IPR036259">
    <property type="entry name" value="MFS_trans_sf"/>
</dbReference>
<evidence type="ECO:0000256" key="3">
    <source>
        <dbReference type="ARBA" id="ARBA00022989"/>
    </source>
</evidence>
<dbReference type="Pfam" id="PF07690">
    <property type="entry name" value="MFS_1"/>
    <property type="match status" value="1"/>
</dbReference>
<comment type="subcellular location">
    <subcellularLocation>
        <location evidence="1">Membrane</location>
        <topology evidence="1">Multi-pass membrane protein</topology>
    </subcellularLocation>
</comment>
<keyword evidence="9" id="KW-1185">Reference proteome</keyword>
<feature type="compositionally biased region" description="Basic residues" evidence="5">
    <location>
        <begin position="602"/>
        <end position="612"/>
    </location>
</feature>
<organism evidence="8 9">
    <name type="scientific">Athelia psychrophila</name>
    <dbReference type="NCBI Taxonomy" id="1759441"/>
    <lineage>
        <taxon>Eukaryota</taxon>
        <taxon>Fungi</taxon>
        <taxon>Dikarya</taxon>
        <taxon>Basidiomycota</taxon>
        <taxon>Agaricomycotina</taxon>
        <taxon>Agaricomycetes</taxon>
        <taxon>Agaricomycetidae</taxon>
        <taxon>Atheliales</taxon>
        <taxon>Atheliaceae</taxon>
        <taxon>Athelia</taxon>
    </lineage>
</organism>
<feature type="domain" description="Major facilitator superfamily (MFS) profile" evidence="7">
    <location>
        <begin position="99"/>
        <end position="782"/>
    </location>
</feature>
<evidence type="ECO:0000313" key="8">
    <source>
        <dbReference type="EMBL" id="KZP19853.1"/>
    </source>
</evidence>
<feature type="transmembrane region" description="Helical" evidence="6">
    <location>
        <begin position="194"/>
        <end position="212"/>
    </location>
</feature>
<evidence type="ECO:0000256" key="1">
    <source>
        <dbReference type="ARBA" id="ARBA00004141"/>
    </source>
</evidence>
<dbReference type="SUPFAM" id="SSF103473">
    <property type="entry name" value="MFS general substrate transporter"/>
    <property type="match status" value="1"/>
</dbReference>
<feature type="transmembrane region" description="Helical" evidence="6">
    <location>
        <begin position="224"/>
        <end position="242"/>
    </location>
</feature>
<dbReference type="OrthoDB" id="9986881at2759"/>
<evidence type="ECO:0000256" key="5">
    <source>
        <dbReference type="SAM" id="MobiDB-lite"/>
    </source>
</evidence>
<dbReference type="PANTHER" id="PTHR23502:SF74">
    <property type="entry name" value="MAJOR FACILITATOR SUPERFAMILY (MFS) PROFILE DOMAIN-CONTAINING PROTEIN"/>
    <property type="match status" value="1"/>
</dbReference>
<evidence type="ECO:0000256" key="2">
    <source>
        <dbReference type="ARBA" id="ARBA00022692"/>
    </source>
</evidence>
<name>A0A166IIA3_9AGAM</name>
<protein>
    <submittedName>
        <fullName evidence="8">MFS general substrate transporter</fullName>
    </submittedName>
</protein>
<evidence type="ECO:0000256" key="6">
    <source>
        <dbReference type="SAM" id="Phobius"/>
    </source>
</evidence>
<feature type="transmembrane region" description="Helical" evidence="6">
    <location>
        <begin position="137"/>
        <end position="153"/>
    </location>
</feature>
<dbReference type="STRING" id="436010.A0A166IIA3"/>
<feature type="region of interest" description="Disordered" evidence="5">
    <location>
        <begin position="590"/>
        <end position="612"/>
    </location>
</feature>
<feature type="region of interest" description="Disordered" evidence="5">
    <location>
        <begin position="503"/>
        <end position="542"/>
    </location>
</feature>
<dbReference type="PROSITE" id="PS50850">
    <property type="entry name" value="MFS"/>
    <property type="match status" value="1"/>
</dbReference>
<evidence type="ECO:0000256" key="4">
    <source>
        <dbReference type="ARBA" id="ARBA00023136"/>
    </source>
</evidence>
<dbReference type="AlphaFoldDB" id="A0A166IIA3"/>
<dbReference type="Gene3D" id="1.20.1250.20">
    <property type="entry name" value="MFS general substrate transporter like domains"/>
    <property type="match status" value="1"/>
</dbReference>
<dbReference type="InterPro" id="IPR020846">
    <property type="entry name" value="MFS_dom"/>
</dbReference>
<evidence type="ECO:0000313" key="9">
    <source>
        <dbReference type="Proteomes" id="UP000076532"/>
    </source>
</evidence>
<feature type="transmembrane region" description="Helical" evidence="6">
    <location>
        <begin position="254"/>
        <end position="283"/>
    </location>
</feature>
<keyword evidence="4 6" id="KW-0472">Membrane</keyword>
<gene>
    <name evidence="8" type="ORF">FIBSPDRAFT_955122</name>
</gene>
<feature type="transmembrane region" description="Helical" evidence="6">
    <location>
        <begin position="371"/>
        <end position="392"/>
    </location>
</feature>
<dbReference type="GO" id="GO:0022857">
    <property type="term" value="F:transmembrane transporter activity"/>
    <property type="evidence" value="ECO:0007669"/>
    <property type="project" value="InterPro"/>
</dbReference>
<accession>A0A166IIA3</accession>
<dbReference type="EMBL" id="KV417560">
    <property type="protein sequence ID" value="KZP19853.1"/>
    <property type="molecule type" value="Genomic_DNA"/>
</dbReference>
<dbReference type="Proteomes" id="UP000076532">
    <property type="component" value="Unassembled WGS sequence"/>
</dbReference>
<proteinExistence type="predicted"/>